<evidence type="ECO:0000256" key="8">
    <source>
        <dbReference type="PIRNR" id="PIRNR000183"/>
    </source>
</evidence>
<dbReference type="CDD" id="cd05305">
    <property type="entry name" value="L-AlaDH"/>
    <property type="match status" value="1"/>
</dbReference>
<dbReference type="GO" id="GO:0000166">
    <property type="term" value="F:nucleotide binding"/>
    <property type="evidence" value="ECO:0007669"/>
    <property type="project" value="UniProtKB-KW"/>
</dbReference>
<reference evidence="16" key="1">
    <citation type="submission" date="2019-09" db="EMBL/GenBank/DDBJ databases">
        <title>Antimicrobial potential of Antarctic Bacteria.</title>
        <authorList>
            <person name="Benaud N."/>
            <person name="Edwards R.J."/>
            <person name="Ferrari B.C."/>
        </authorList>
    </citation>
    <scope>NUCLEOTIDE SEQUENCE [LARGE SCALE GENOMIC DNA]</scope>
    <source>
        <strain evidence="16">SPB151</strain>
    </source>
</reference>
<gene>
    <name evidence="15" type="primary">ald</name>
    <name evidence="15" type="ORF">F1D05_08080</name>
</gene>
<comment type="catalytic activity">
    <reaction evidence="8">
        <text>L-alanine + NAD(+) + H2O = pyruvate + NH4(+) + NADH + H(+)</text>
        <dbReference type="Rhea" id="RHEA:18405"/>
        <dbReference type="ChEBI" id="CHEBI:15361"/>
        <dbReference type="ChEBI" id="CHEBI:15377"/>
        <dbReference type="ChEBI" id="CHEBI:15378"/>
        <dbReference type="ChEBI" id="CHEBI:28938"/>
        <dbReference type="ChEBI" id="CHEBI:57540"/>
        <dbReference type="ChEBI" id="CHEBI:57945"/>
        <dbReference type="ChEBI" id="CHEBI:57972"/>
        <dbReference type="EC" id="1.4.1.1"/>
    </reaction>
</comment>
<dbReference type="InterPro" id="IPR036291">
    <property type="entry name" value="NAD(P)-bd_dom_sf"/>
</dbReference>
<dbReference type="SUPFAM" id="SSF52283">
    <property type="entry name" value="Formate/glycerate dehydrogenase catalytic domain-like"/>
    <property type="match status" value="1"/>
</dbReference>
<keyword evidence="12" id="KW-0460">Magnesium</keyword>
<feature type="binding site" evidence="12">
    <location>
        <position position="323"/>
    </location>
    <ligand>
        <name>Mg(2+)</name>
        <dbReference type="ChEBI" id="CHEBI:18420"/>
    </ligand>
</feature>
<dbReference type="EC" id="1.4.1.1" evidence="3 8"/>
<dbReference type="Gene3D" id="3.40.50.720">
    <property type="entry name" value="NAD(P)-binding Rossmann-like Domain"/>
    <property type="match status" value="2"/>
</dbReference>
<dbReference type="KEGG" id="kqi:F1D05_08080"/>
<feature type="binding site" evidence="10">
    <location>
        <position position="15"/>
    </location>
    <ligand>
        <name>substrate</name>
    </ligand>
</feature>
<dbReference type="SMART" id="SM01002">
    <property type="entry name" value="AlaDh_PNT_C"/>
    <property type="match status" value="1"/>
</dbReference>
<protein>
    <recommendedName>
        <fullName evidence="7 8">Alanine dehydrogenase</fullName>
        <ecNumber evidence="3 8">1.4.1.1</ecNumber>
    </recommendedName>
</protein>
<evidence type="ECO:0000313" key="15">
    <source>
        <dbReference type="EMBL" id="QNE17864.1"/>
    </source>
</evidence>
<dbReference type="Proteomes" id="UP000515563">
    <property type="component" value="Chromosome"/>
</dbReference>
<dbReference type="InterPro" id="IPR007698">
    <property type="entry name" value="AlaDH/PNT_NAD(H)-bd"/>
</dbReference>
<dbReference type="InterPro" id="IPR008141">
    <property type="entry name" value="Ala_DH"/>
</dbReference>
<dbReference type="SMART" id="SM01003">
    <property type="entry name" value="AlaDh_PNT_N"/>
    <property type="match status" value="1"/>
</dbReference>
<dbReference type="GO" id="GO:0042853">
    <property type="term" value="P:L-alanine catabolic process"/>
    <property type="evidence" value="ECO:0007669"/>
    <property type="project" value="UniProtKB-UniPathway"/>
</dbReference>
<feature type="binding site" evidence="11">
    <location>
        <position position="220"/>
    </location>
    <ligand>
        <name>NAD(+)</name>
        <dbReference type="ChEBI" id="CHEBI:57540"/>
    </ligand>
</feature>
<feature type="binding site" evidence="11">
    <location>
        <position position="198"/>
    </location>
    <ligand>
        <name>NAD(+)</name>
        <dbReference type="ChEBI" id="CHEBI:57540"/>
    </ligand>
</feature>
<comment type="similarity">
    <text evidence="2 8">Belongs to the AlaDH/PNT family.</text>
</comment>
<feature type="binding site" evidence="11">
    <location>
        <begin position="298"/>
        <end position="301"/>
    </location>
    <ligand>
        <name>NAD(+)</name>
        <dbReference type="ChEBI" id="CHEBI:57540"/>
    </ligand>
</feature>
<evidence type="ECO:0000256" key="11">
    <source>
        <dbReference type="PIRSR" id="PIRSR000183-3"/>
    </source>
</evidence>
<evidence type="ECO:0000256" key="2">
    <source>
        <dbReference type="ARBA" id="ARBA00005689"/>
    </source>
</evidence>
<evidence type="ECO:0000259" key="13">
    <source>
        <dbReference type="SMART" id="SM01002"/>
    </source>
</evidence>
<comment type="cofactor">
    <cofactor evidence="12">
        <name>Mg(2+)</name>
        <dbReference type="ChEBI" id="CHEBI:18420"/>
    </cofactor>
    <text evidence="12">Binds 1 Mg(2+) ion per subunit.</text>
</comment>
<sequence>MKVGVPKEVKNHEYRVAITPAGVHEFVRNGHEVLIEQGAGSGSLLPDEEFVAAGARIVPTADDVWADAELVLKVKEPVPEEYHRMRKDQVLFTYLHLAASPETTTALTRSGITGIAYETVQLPDGSLPLLAPMSEVAGRLAPQAGSYHLMANGGGRGVLMGGVSGVHAARVVVIGAGVAGMNAAAIALGMQAEVQLFDRNIARLRDADRTYQGHLRTVASNAFEIERAVLEADLVIGAVLVTGAKAPKLVSNDLVRQMKPGSVLVDIAIDQGGCFEDSHPTTHADPVYKVHNSLFYCVANMPGAVPNTSTYALTNVTLPYAVELANLGWREALKNDHSLALGLNTFDGHVTYGPVAEAHGLDQLKLDEVLV</sequence>
<dbReference type="InterPro" id="IPR007886">
    <property type="entry name" value="AlaDH/PNT_N"/>
</dbReference>
<feature type="domain" description="Alanine dehydrogenase/pyridine nucleotide transhydrogenase N-terminal" evidence="14">
    <location>
        <begin position="4"/>
        <end position="137"/>
    </location>
</feature>
<dbReference type="GO" id="GO:0046872">
    <property type="term" value="F:metal ion binding"/>
    <property type="evidence" value="ECO:0007669"/>
    <property type="project" value="UniProtKB-KW"/>
</dbReference>
<feature type="binding site" evidence="11">
    <location>
        <position position="203"/>
    </location>
    <ligand>
        <name>NAD(+)</name>
        <dbReference type="ChEBI" id="CHEBI:57540"/>
    </ligand>
</feature>
<feature type="active site" description="Proton donor/acceptor" evidence="9">
    <location>
        <position position="96"/>
    </location>
</feature>
<accession>A0A7G6WV49</accession>
<evidence type="ECO:0000256" key="4">
    <source>
        <dbReference type="ARBA" id="ARBA00023002"/>
    </source>
</evidence>
<dbReference type="AlphaFoldDB" id="A0A7G6WV49"/>
<keyword evidence="16" id="KW-1185">Reference proteome</keyword>
<dbReference type="FunFam" id="3.40.50.720:FF:000049">
    <property type="entry name" value="Alanine dehydrogenase"/>
    <property type="match status" value="1"/>
</dbReference>
<comment type="function">
    <text evidence="8">Catalyzes the reversible reductive amination of pyruvate to L-alanine.</text>
</comment>
<organism evidence="15 16">
    <name type="scientific">Kribbella qitaiheensis</name>
    <dbReference type="NCBI Taxonomy" id="1544730"/>
    <lineage>
        <taxon>Bacteria</taxon>
        <taxon>Bacillati</taxon>
        <taxon>Actinomycetota</taxon>
        <taxon>Actinomycetes</taxon>
        <taxon>Propionibacteriales</taxon>
        <taxon>Kribbellaceae</taxon>
        <taxon>Kribbella</taxon>
    </lineage>
</organism>
<evidence type="ECO:0000256" key="12">
    <source>
        <dbReference type="PIRSR" id="PIRSR000183-4"/>
    </source>
</evidence>
<dbReference type="PANTHER" id="PTHR42795:SF1">
    <property type="entry name" value="ALANINE DEHYDROGENASE"/>
    <property type="match status" value="1"/>
</dbReference>
<keyword evidence="12" id="KW-0479">Metal-binding</keyword>
<dbReference type="EMBL" id="CP043661">
    <property type="protein sequence ID" value="QNE17864.1"/>
    <property type="molecule type" value="Genomic_DNA"/>
</dbReference>
<keyword evidence="11" id="KW-0547">Nucleotide-binding</keyword>
<proteinExistence type="inferred from homology"/>
<name>A0A7G6WV49_9ACTN</name>
<dbReference type="Pfam" id="PF01262">
    <property type="entry name" value="AlaDh_PNT_C"/>
    <property type="match status" value="1"/>
</dbReference>
<dbReference type="Pfam" id="PF05222">
    <property type="entry name" value="AlaDh_PNT_N"/>
    <property type="match status" value="1"/>
</dbReference>
<feature type="binding site" evidence="11">
    <location>
        <begin position="267"/>
        <end position="270"/>
    </location>
    <ligand>
        <name>NAD(+)</name>
        <dbReference type="ChEBI" id="CHEBI:57540"/>
    </ligand>
</feature>
<keyword evidence="5 8" id="KW-0520">NAD</keyword>
<keyword evidence="4 8" id="KW-0560">Oxidoreductase</keyword>
<dbReference type="RefSeq" id="WP_185446695.1">
    <property type="nucleotide sequence ID" value="NZ_CP043661.1"/>
</dbReference>
<dbReference type="NCBIfam" id="TIGR00518">
    <property type="entry name" value="alaDH"/>
    <property type="match status" value="1"/>
</dbReference>
<dbReference type="GO" id="GO:0005886">
    <property type="term" value="C:plasma membrane"/>
    <property type="evidence" value="ECO:0007669"/>
    <property type="project" value="TreeGrafter"/>
</dbReference>
<dbReference type="GO" id="GO:0000286">
    <property type="term" value="F:alanine dehydrogenase activity"/>
    <property type="evidence" value="ECO:0007669"/>
    <property type="project" value="UniProtKB-UniRule"/>
</dbReference>
<dbReference type="PIRSF" id="PIRSF000183">
    <property type="entry name" value="Alanine_dh"/>
    <property type="match status" value="1"/>
</dbReference>
<evidence type="ECO:0000313" key="16">
    <source>
        <dbReference type="Proteomes" id="UP000515563"/>
    </source>
</evidence>
<dbReference type="UniPathway" id="UPA00527">
    <property type="reaction ID" value="UER00585"/>
</dbReference>
<comment type="subunit">
    <text evidence="6">Homohexamer. Trimer of dimers.</text>
</comment>
<dbReference type="PANTHER" id="PTHR42795">
    <property type="entry name" value="ALANINE DEHYDROGENASE"/>
    <property type="match status" value="1"/>
</dbReference>
<dbReference type="SUPFAM" id="SSF51735">
    <property type="entry name" value="NAD(P)-binding Rossmann-fold domains"/>
    <property type="match status" value="1"/>
</dbReference>
<evidence type="ECO:0000256" key="7">
    <source>
        <dbReference type="ARBA" id="ARBA00072341"/>
    </source>
</evidence>
<feature type="domain" description="Alanine dehydrogenase/pyridine nucleotide transhydrogenase NAD(H)-binding" evidence="13">
    <location>
        <begin position="149"/>
        <end position="297"/>
    </location>
</feature>
<feature type="binding site" evidence="11">
    <location>
        <position position="134"/>
    </location>
    <ligand>
        <name>NAD(+)</name>
        <dbReference type="ChEBI" id="CHEBI:57540"/>
    </ligand>
</feature>
<evidence type="ECO:0000256" key="5">
    <source>
        <dbReference type="ARBA" id="ARBA00023027"/>
    </source>
</evidence>
<evidence type="ECO:0000256" key="3">
    <source>
        <dbReference type="ARBA" id="ARBA00012897"/>
    </source>
</evidence>
<evidence type="ECO:0000256" key="6">
    <source>
        <dbReference type="ARBA" id="ARBA00065528"/>
    </source>
</evidence>
<feature type="active site" description="Proton donor/acceptor" evidence="9">
    <location>
        <position position="270"/>
    </location>
</feature>
<evidence type="ECO:0000256" key="9">
    <source>
        <dbReference type="PIRSR" id="PIRSR000183-1"/>
    </source>
</evidence>
<comment type="pathway">
    <text evidence="1 8">Amino-acid degradation; L-alanine degradation via dehydrogenase pathway; NH(3) and pyruvate from L-alanine: step 1/1.</text>
</comment>
<evidence type="ECO:0000259" key="14">
    <source>
        <dbReference type="SMART" id="SM01003"/>
    </source>
</evidence>
<reference evidence="15 16" key="2">
    <citation type="journal article" date="2020" name="Microbiol. Resour. Announc.">
        <title>Antarctic desert soil bacteria exhibit high novel natural product potential, evaluated through long-read genome sequencing and comparative genomics.</title>
        <authorList>
            <person name="Benaud N."/>
            <person name="Edwards R.J."/>
            <person name="Amos T.G."/>
            <person name="D'Agostino P.M."/>
            <person name="Gutierrez-Chavez C."/>
            <person name="Montgomery K."/>
            <person name="Nicetic I."/>
            <person name="Ferrari B.C."/>
        </authorList>
    </citation>
    <scope>NUCLEOTIDE SEQUENCE [LARGE SCALE GENOMIC DNA]</scope>
    <source>
        <strain evidence="15 16">SPB151</strain>
    </source>
</reference>
<feature type="binding site" evidence="10">
    <location>
        <position position="75"/>
    </location>
    <ligand>
        <name>substrate</name>
    </ligand>
</feature>
<evidence type="ECO:0000256" key="1">
    <source>
        <dbReference type="ARBA" id="ARBA00005206"/>
    </source>
</evidence>
<feature type="binding site" evidence="11">
    <location>
        <begin position="239"/>
        <end position="240"/>
    </location>
    <ligand>
        <name>NAD(+)</name>
        <dbReference type="ChEBI" id="CHEBI:57540"/>
    </ligand>
</feature>
<evidence type="ECO:0000256" key="10">
    <source>
        <dbReference type="PIRSR" id="PIRSR000183-2"/>
    </source>
</evidence>